<accession>A0ABM4B515</accession>
<evidence type="ECO:0000313" key="1">
    <source>
        <dbReference type="Proteomes" id="UP001652625"/>
    </source>
</evidence>
<protein>
    <submittedName>
        <fullName evidence="2 3">Uncharacterized protein LOC136075269 isoform X1</fullName>
    </submittedName>
</protein>
<keyword evidence="1" id="KW-1185">Reference proteome</keyword>
<dbReference type="RefSeq" id="XP_065643925.1">
    <property type="nucleotide sequence ID" value="XM_065787853.1"/>
</dbReference>
<proteinExistence type="predicted"/>
<organism evidence="1 3">
    <name type="scientific">Hydra vulgaris</name>
    <name type="common">Hydra</name>
    <name type="synonym">Hydra attenuata</name>
    <dbReference type="NCBI Taxonomy" id="6087"/>
    <lineage>
        <taxon>Eukaryota</taxon>
        <taxon>Metazoa</taxon>
        <taxon>Cnidaria</taxon>
        <taxon>Hydrozoa</taxon>
        <taxon>Hydroidolina</taxon>
        <taxon>Anthoathecata</taxon>
        <taxon>Aplanulata</taxon>
        <taxon>Hydridae</taxon>
        <taxon>Hydra</taxon>
    </lineage>
</organism>
<gene>
    <name evidence="2 3" type="primary">LOC136075269</name>
</gene>
<name>A0ABM4B515_HYDVU</name>
<evidence type="ECO:0000313" key="3">
    <source>
        <dbReference type="RefSeq" id="XP_065643925.1"/>
    </source>
</evidence>
<dbReference type="GeneID" id="136075269"/>
<dbReference type="Proteomes" id="UP001652625">
    <property type="component" value="Chromosome 01"/>
</dbReference>
<reference evidence="1 2" key="1">
    <citation type="submission" date="2025-05" db="UniProtKB">
        <authorList>
            <consortium name="RefSeq"/>
        </authorList>
    </citation>
    <scope>NUCLEOTIDE SEQUENCE [LARGE SCALE GENOMIC DNA]</scope>
</reference>
<dbReference type="RefSeq" id="XP_065643924.1">
    <property type="nucleotide sequence ID" value="XM_065787852.1"/>
</dbReference>
<sequence>MNRTVDYLDTLDLSLREKIVKWSINVARRNRFTNRLYRCKVGDEICKRQKIKCQKMDEKEKRKLERDLSKLNFEEIINSYKHLSNDQLFDLEDVMSDRIVGKKLQHEWYDPKTCKSVLYRGRVKKVNKRKNDFIYTISYWKDDETDNEAVDYCMKKIQLAADVVSVLKHHQHIYCEFYINLPYLVVV</sequence>
<evidence type="ECO:0000313" key="2">
    <source>
        <dbReference type="RefSeq" id="XP_065643924.1"/>
    </source>
</evidence>